<dbReference type="GO" id="GO:0022857">
    <property type="term" value="F:transmembrane transporter activity"/>
    <property type="evidence" value="ECO:0007669"/>
    <property type="project" value="InterPro"/>
</dbReference>
<protein>
    <submittedName>
        <fullName evidence="9">Outer membrane transport energization protein ExbD</fullName>
    </submittedName>
</protein>
<dbReference type="Proteomes" id="UP000320055">
    <property type="component" value="Unassembled WGS sequence"/>
</dbReference>
<keyword evidence="10" id="KW-1185">Reference proteome</keyword>
<evidence type="ECO:0000313" key="9">
    <source>
        <dbReference type="EMBL" id="VEP12963.1"/>
    </source>
</evidence>
<accession>A0A563VNQ5</accession>
<evidence type="ECO:0000256" key="3">
    <source>
        <dbReference type="ARBA" id="ARBA00022475"/>
    </source>
</evidence>
<keyword evidence="6 8" id="KW-0472">Membrane</keyword>
<dbReference type="OrthoDB" id="9793581at2"/>
<dbReference type="InterPro" id="IPR003400">
    <property type="entry name" value="ExbD"/>
</dbReference>
<name>A0A563VNQ5_9CYAN</name>
<dbReference type="PANTHER" id="PTHR30558:SF3">
    <property type="entry name" value="BIOPOLYMER TRANSPORT PROTEIN EXBD-RELATED"/>
    <property type="match status" value="1"/>
</dbReference>
<organism evidence="9 10">
    <name type="scientific">Hyella patelloides LEGE 07179</name>
    <dbReference type="NCBI Taxonomy" id="945734"/>
    <lineage>
        <taxon>Bacteria</taxon>
        <taxon>Bacillati</taxon>
        <taxon>Cyanobacteriota</taxon>
        <taxon>Cyanophyceae</taxon>
        <taxon>Pleurocapsales</taxon>
        <taxon>Hyellaceae</taxon>
        <taxon>Hyella</taxon>
    </lineage>
</organism>
<gene>
    <name evidence="9" type="ORF">H1P_1740008</name>
</gene>
<sequence length="133" mass="14640">MRPINEPEEGFEINILPMIDVIFSILAFFIISTLFLSQSQGLPVNLPSAQTAEAKQPEQINITIEADGELFIDRQSIELDALKGALTEKIVPNSESLVVINADEKVEHGIVVKVMDRLRQVPGANMAIAADRE</sequence>
<dbReference type="RefSeq" id="WP_144871147.1">
    <property type="nucleotide sequence ID" value="NZ_LR213925.1"/>
</dbReference>
<evidence type="ECO:0000256" key="4">
    <source>
        <dbReference type="ARBA" id="ARBA00022692"/>
    </source>
</evidence>
<evidence type="ECO:0000256" key="1">
    <source>
        <dbReference type="ARBA" id="ARBA00004162"/>
    </source>
</evidence>
<dbReference type="GO" id="GO:0005886">
    <property type="term" value="C:plasma membrane"/>
    <property type="evidence" value="ECO:0007669"/>
    <property type="project" value="UniProtKB-SubCell"/>
</dbReference>
<proteinExistence type="inferred from homology"/>
<dbReference type="GO" id="GO:0015031">
    <property type="term" value="P:protein transport"/>
    <property type="evidence" value="ECO:0007669"/>
    <property type="project" value="UniProtKB-KW"/>
</dbReference>
<keyword evidence="4 7" id="KW-0812">Transmembrane</keyword>
<keyword evidence="7" id="KW-0653">Protein transport</keyword>
<evidence type="ECO:0000256" key="6">
    <source>
        <dbReference type="ARBA" id="ARBA00023136"/>
    </source>
</evidence>
<evidence type="ECO:0000256" key="5">
    <source>
        <dbReference type="ARBA" id="ARBA00022989"/>
    </source>
</evidence>
<dbReference type="Pfam" id="PF02472">
    <property type="entry name" value="ExbD"/>
    <property type="match status" value="1"/>
</dbReference>
<keyword evidence="7" id="KW-0813">Transport</keyword>
<evidence type="ECO:0000256" key="8">
    <source>
        <dbReference type="SAM" id="Phobius"/>
    </source>
</evidence>
<dbReference type="Gene3D" id="3.30.420.270">
    <property type="match status" value="1"/>
</dbReference>
<keyword evidence="5 8" id="KW-1133">Transmembrane helix</keyword>
<evidence type="ECO:0000256" key="7">
    <source>
        <dbReference type="RuleBase" id="RU003879"/>
    </source>
</evidence>
<evidence type="ECO:0000313" key="10">
    <source>
        <dbReference type="Proteomes" id="UP000320055"/>
    </source>
</evidence>
<feature type="transmembrane region" description="Helical" evidence="8">
    <location>
        <begin position="15"/>
        <end position="36"/>
    </location>
</feature>
<dbReference type="EMBL" id="CAACVJ010000084">
    <property type="protein sequence ID" value="VEP12963.1"/>
    <property type="molecule type" value="Genomic_DNA"/>
</dbReference>
<comment type="similarity">
    <text evidence="2 7">Belongs to the ExbD/TolR family.</text>
</comment>
<dbReference type="PANTHER" id="PTHR30558">
    <property type="entry name" value="EXBD MEMBRANE COMPONENT OF PMF-DRIVEN MACROMOLECULE IMPORT SYSTEM"/>
    <property type="match status" value="1"/>
</dbReference>
<comment type="subcellular location">
    <subcellularLocation>
        <location evidence="1">Cell membrane</location>
        <topology evidence="1">Single-pass membrane protein</topology>
    </subcellularLocation>
    <subcellularLocation>
        <location evidence="7">Cell membrane</location>
        <topology evidence="7">Single-pass type II membrane protein</topology>
    </subcellularLocation>
</comment>
<reference evidence="9 10" key="1">
    <citation type="submission" date="2019-01" db="EMBL/GenBank/DDBJ databases">
        <authorList>
            <person name="Brito A."/>
        </authorList>
    </citation>
    <scope>NUCLEOTIDE SEQUENCE [LARGE SCALE GENOMIC DNA]</scope>
    <source>
        <strain evidence="9">1</strain>
    </source>
</reference>
<keyword evidence="3" id="KW-1003">Cell membrane</keyword>
<evidence type="ECO:0000256" key="2">
    <source>
        <dbReference type="ARBA" id="ARBA00005811"/>
    </source>
</evidence>
<dbReference type="AlphaFoldDB" id="A0A563VNQ5"/>